<dbReference type="AlphaFoldDB" id="A0A1S1MPM7"/>
<feature type="compositionally biased region" description="Polar residues" evidence="1">
    <location>
        <begin position="96"/>
        <end position="106"/>
    </location>
</feature>
<proteinExistence type="predicted"/>
<dbReference type="Proteomes" id="UP000179786">
    <property type="component" value="Unassembled WGS sequence"/>
</dbReference>
<accession>A0A1S1MPM7</accession>
<feature type="region of interest" description="Disordered" evidence="1">
    <location>
        <begin position="96"/>
        <end position="124"/>
    </location>
</feature>
<dbReference type="EMBL" id="MKJU01000035">
    <property type="protein sequence ID" value="OHU87167.1"/>
    <property type="molecule type" value="Genomic_DNA"/>
</dbReference>
<evidence type="ECO:0008006" key="4">
    <source>
        <dbReference type="Google" id="ProtNLM"/>
    </source>
</evidence>
<gene>
    <name evidence="2" type="ORF">BET10_00710</name>
</gene>
<sequence length="124" mass="13548">MKQVFLWAAILTLTSGCIFHPKEVSYFDNRCQIYAKKAVLDSERASLLTSCSGSACGGWLAAEGLVSAASLVISGSIVLVQNAVYWQEKNKNCNAQSRNAEQNKASKTSEEKAQSNLTEIERIE</sequence>
<feature type="compositionally biased region" description="Basic and acidic residues" evidence="1">
    <location>
        <begin position="107"/>
        <end position="124"/>
    </location>
</feature>
<name>A0A1S1MPM7_9GAMM</name>
<dbReference type="RefSeq" id="WP_070987687.1">
    <property type="nucleotide sequence ID" value="NZ_MKJU01000035.1"/>
</dbReference>
<evidence type="ECO:0000256" key="1">
    <source>
        <dbReference type="SAM" id="MobiDB-lite"/>
    </source>
</evidence>
<evidence type="ECO:0000313" key="3">
    <source>
        <dbReference type="Proteomes" id="UP000179786"/>
    </source>
</evidence>
<comment type="caution">
    <text evidence="2">The sequence shown here is derived from an EMBL/GenBank/DDBJ whole genome shotgun (WGS) entry which is preliminary data.</text>
</comment>
<reference evidence="2 3" key="1">
    <citation type="submission" date="2016-09" db="EMBL/GenBank/DDBJ databases">
        <title>Pseudoalteromonas amylolytica sp. nov., isolated from the surface seawater.</title>
        <authorList>
            <person name="Wu Y.-H."/>
            <person name="Cheng H."/>
            <person name="Jin X.-B."/>
            <person name="Wang C.-S."/>
            <person name="Xu X.-W."/>
        </authorList>
    </citation>
    <scope>NUCLEOTIDE SEQUENCE [LARGE SCALE GENOMIC DNA]</scope>
    <source>
        <strain evidence="2 3">JW1</strain>
    </source>
</reference>
<organism evidence="2 3">
    <name type="scientific">Pseudoalteromonas amylolytica</name>
    <dbReference type="NCBI Taxonomy" id="1859457"/>
    <lineage>
        <taxon>Bacteria</taxon>
        <taxon>Pseudomonadati</taxon>
        <taxon>Pseudomonadota</taxon>
        <taxon>Gammaproteobacteria</taxon>
        <taxon>Alteromonadales</taxon>
        <taxon>Pseudoalteromonadaceae</taxon>
        <taxon>Pseudoalteromonas</taxon>
    </lineage>
</organism>
<keyword evidence="3" id="KW-1185">Reference proteome</keyword>
<evidence type="ECO:0000313" key="2">
    <source>
        <dbReference type="EMBL" id="OHU87167.1"/>
    </source>
</evidence>
<dbReference type="OrthoDB" id="6314654at2"/>
<dbReference type="PROSITE" id="PS51257">
    <property type="entry name" value="PROKAR_LIPOPROTEIN"/>
    <property type="match status" value="1"/>
</dbReference>
<protein>
    <recommendedName>
        <fullName evidence="4">Lipoprotein</fullName>
    </recommendedName>
</protein>
<dbReference type="STRING" id="1859457.BET10_00710"/>